<evidence type="ECO:0000256" key="1">
    <source>
        <dbReference type="ARBA" id="ARBA00000085"/>
    </source>
</evidence>
<dbReference type="InterPro" id="IPR003660">
    <property type="entry name" value="HAMP_dom"/>
</dbReference>
<protein>
    <recommendedName>
        <fullName evidence="3">histidine kinase</fullName>
        <ecNumber evidence="3">2.7.13.3</ecNumber>
    </recommendedName>
</protein>
<gene>
    <name evidence="15" type="ORF">MJO55_22480</name>
</gene>
<proteinExistence type="predicted"/>
<dbReference type="SUPFAM" id="SSF158472">
    <property type="entry name" value="HAMP domain-like"/>
    <property type="match status" value="1"/>
</dbReference>
<reference evidence="15" key="1">
    <citation type="submission" date="2022-08" db="EMBL/GenBank/DDBJ databases">
        <title>Whole genome sequencing of non-tuberculosis mycobacteria type-strains.</title>
        <authorList>
            <person name="Igarashi Y."/>
            <person name="Osugi A."/>
            <person name="Mitarai S."/>
        </authorList>
    </citation>
    <scope>NUCLEOTIDE SEQUENCE</scope>
    <source>
        <strain evidence="15">JCM 16372</strain>
    </source>
</reference>
<dbReference type="SMART" id="SM00304">
    <property type="entry name" value="HAMP"/>
    <property type="match status" value="1"/>
</dbReference>
<organism evidence="15 16">
    <name type="scientific">Mycolicibacterium rufum</name>
    <dbReference type="NCBI Taxonomy" id="318424"/>
    <lineage>
        <taxon>Bacteria</taxon>
        <taxon>Bacillati</taxon>
        <taxon>Actinomycetota</taxon>
        <taxon>Actinomycetes</taxon>
        <taxon>Mycobacteriales</taxon>
        <taxon>Mycobacteriaceae</taxon>
        <taxon>Mycolicibacterium</taxon>
    </lineage>
</organism>
<dbReference type="SUPFAM" id="SSF47384">
    <property type="entry name" value="Homodimeric domain of signal transducing histidine kinase"/>
    <property type="match status" value="1"/>
</dbReference>
<dbReference type="PANTHER" id="PTHR45436">
    <property type="entry name" value="SENSOR HISTIDINE KINASE YKOH"/>
    <property type="match status" value="1"/>
</dbReference>
<dbReference type="SMART" id="SM00387">
    <property type="entry name" value="HATPase_c"/>
    <property type="match status" value="1"/>
</dbReference>
<evidence type="ECO:0000256" key="7">
    <source>
        <dbReference type="ARBA" id="ARBA00022777"/>
    </source>
</evidence>
<dbReference type="InterPro" id="IPR003661">
    <property type="entry name" value="HisK_dim/P_dom"/>
</dbReference>
<dbReference type="Proteomes" id="UP001055159">
    <property type="component" value="Chromosome"/>
</dbReference>
<dbReference type="CDD" id="cd00082">
    <property type="entry name" value="HisKA"/>
    <property type="match status" value="1"/>
</dbReference>
<keyword evidence="9" id="KW-0902">Two-component regulatory system</keyword>
<dbReference type="PROSITE" id="PS50109">
    <property type="entry name" value="HIS_KIN"/>
    <property type="match status" value="1"/>
</dbReference>
<keyword evidence="7 15" id="KW-0418">Kinase</keyword>
<keyword evidence="6 12" id="KW-0812">Transmembrane</keyword>
<comment type="subcellular location">
    <subcellularLocation>
        <location evidence="2">Cell membrane</location>
    </subcellularLocation>
</comment>
<keyword evidence="4" id="KW-0597">Phosphoprotein</keyword>
<evidence type="ECO:0000259" key="13">
    <source>
        <dbReference type="PROSITE" id="PS50109"/>
    </source>
</evidence>
<name>A0ABY3U8N2_9MYCO</name>
<evidence type="ECO:0000259" key="14">
    <source>
        <dbReference type="PROSITE" id="PS50885"/>
    </source>
</evidence>
<evidence type="ECO:0000256" key="11">
    <source>
        <dbReference type="SAM" id="MobiDB-lite"/>
    </source>
</evidence>
<dbReference type="InterPro" id="IPR036097">
    <property type="entry name" value="HisK_dim/P_sf"/>
</dbReference>
<dbReference type="Pfam" id="PF00672">
    <property type="entry name" value="HAMP"/>
    <property type="match status" value="1"/>
</dbReference>
<evidence type="ECO:0000256" key="2">
    <source>
        <dbReference type="ARBA" id="ARBA00004236"/>
    </source>
</evidence>
<dbReference type="PROSITE" id="PS50885">
    <property type="entry name" value="HAMP"/>
    <property type="match status" value="1"/>
</dbReference>
<dbReference type="CDD" id="cd00075">
    <property type="entry name" value="HATPase"/>
    <property type="match status" value="1"/>
</dbReference>
<dbReference type="InterPro" id="IPR036890">
    <property type="entry name" value="HATPase_C_sf"/>
</dbReference>
<dbReference type="EMBL" id="CP092427">
    <property type="protein sequence ID" value="ULP35973.1"/>
    <property type="molecule type" value="Genomic_DNA"/>
</dbReference>
<feature type="transmembrane region" description="Helical" evidence="12">
    <location>
        <begin position="15"/>
        <end position="39"/>
    </location>
</feature>
<dbReference type="Pfam" id="PF02518">
    <property type="entry name" value="HATPase_c"/>
    <property type="match status" value="1"/>
</dbReference>
<dbReference type="InterPro" id="IPR003594">
    <property type="entry name" value="HATPase_dom"/>
</dbReference>
<feature type="compositionally biased region" description="Basic and acidic residues" evidence="11">
    <location>
        <begin position="114"/>
        <end position="127"/>
    </location>
</feature>
<dbReference type="Gene3D" id="3.30.565.10">
    <property type="entry name" value="Histidine kinase-like ATPase, C-terminal domain"/>
    <property type="match status" value="1"/>
</dbReference>
<evidence type="ECO:0000256" key="5">
    <source>
        <dbReference type="ARBA" id="ARBA00022679"/>
    </source>
</evidence>
<keyword evidence="16" id="KW-1185">Reference proteome</keyword>
<dbReference type="Gene3D" id="1.10.287.130">
    <property type="match status" value="1"/>
</dbReference>
<sequence length="486" mass="50905">MSPATATPSLQRRAVIAVLAFLAVLLVALGVVIDVLIGAQARRDLNDRLQAGVARVDALARAGAPPWQWAAEVDGGGIRAAVVTADGTRYGDPAIDPDTATGEAVPPPPPPGPPDRDRGPGRPDRPRPPPPPAGSATAIEHRLPDGSRLILVADTTATSALLRQLRILMVVAGVGVLVVTAVGVALIARATMLPLTRLTQVAESIAAGDRGRRLRPDRPDTELGRAAQAFDVMVDALEYSESRAHSSAQTAAHAEAATRRFLADAAHELRTPIAGILAAADQLTAAAVQHDDPESARQRHRAELVLSEARRAGRLVADMLELSRIDAGSPLDLQPCDLAVLADAERDRSAILAPGLEIRRSGDAALSVVADPQRVVQILANLVDNARRHTPAGGTVAIDARAAGGRAFLTVTDTGPGVPDDQRERIFERLVRLDEARDRDRGGAGLGLSIARALARAHGGDLVNVPHRPGARFVLTLPLRRQAAGG</sequence>
<evidence type="ECO:0000313" key="16">
    <source>
        <dbReference type="Proteomes" id="UP001055159"/>
    </source>
</evidence>
<dbReference type="Gene3D" id="6.10.340.10">
    <property type="match status" value="1"/>
</dbReference>
<dbReference type="EC" id="2.7.13.3" evidence="3"/>
<keyword evidence="5" id="KW-0808">Transferase</keyword>
<dbReference type="CDD" id="cd06225">
    <property type="entry name" value="HAMP"/>
    <property type="match status" value="1"/>
</dbReference>
<dbReference type="PRINTS" id="PR00344">
    <property type="entry name" value="BCTRLSENSOR"/>
</dbReference>
<dbReference type="InterPro" id="IPR005467">
    <property type="entry name" value="His_kinase_dom"/>
</dbReference>
<evidence type="ECO:0000256" key="6">
    <source>
        <dbReference type="ARBA" id="ARBA00022692"/>
    </source>
</evidence>
<evidence type="ECO:0000256" key="3">
    <source>
        <dbReference type="ARBA" id="ARBA00012438"/>
    </source>
</evidence>
<dbReference type="InterPro" id="IPR004358">
    <property type="entry name" value="Sig_transdc_His_kin-like_C"/>
</dbReference>
<feature type="domain" description="HAMP" evidence="14">
    <location>
        <begin position="189"/>
        <end position="242"/>
    </location>
</feature>
<accession>A0ABY3U8N2</accession>
<dbReference type="GO" id="GO:0016301">
    <property type="term" value="F:kinase activity"/>
    <property type="evidence" value="ECO:0007669"/>
    <property type="project" value="UniProtKB-KW"/>
</dbReference>
<keyword evidence="10 12" id="KW-0472">Membrane</keyword>
<dbReference type="Pfam" id="PF00512">
    <property type="entry name" value="HisKA"/>
    <property type="match status" value="1"/>
</dbReference>
<feature type="domain" description="Histidine kinase" evidence="13">
    <location>
        <begin position="264"/>
        <end position="481"/>
    </location>
</feature>
<dbReference type="InterPro" id="IPR050428">
    <property type="entry name" value="TCS_sensor_his_kinase"/>
</dbReference>
<dbReference type="RefSeq" id="WP_043412257.1">
    <property type="nucleotide sequence ID" value="NZ_CP092427.2"/>
</dbReference>
<keyword evidence="8 12" id="KW-1133">Transmembrane helix</keyword>
<evidence type="ECO:0000313" key="15">
    <source>
        <dbReference type="EMBL" id="ULP35973.1"/>
    </source>
</evidence>
<feature type="transmembrane region" description="Helical" evidence="12">
    <location>
        <begin position="167"/>
        <end position="188"/>
    </location>
</feature>
<dbReference type="SMART" id="SM00388">
    <property type="entry name" value="HisKA"/>
    <property type="match status" value="1"/>
</dbReference>
<feature type="region of interest" description="Disordered" evidence="11">
    <location>
        <begin position="89"/>
        <end position="139"/>
    </location>
</feature>
<evidence type="ECO:0000256" key="12">
    <source>
        <dbReference type="SAM" id="Phobius"/>
    </source>
</evidence>
<comment type="catalytic activity">
    <reaction evidence="1">
        <text>ATP + protein L-histidine = ADP + protein N-phospho-L-histidine.</text>
        <dbReference type="EC" id="2.7.13.3"/>
    </reaction>
</comment>
<dbReference type="SUPFAM" id="SSF55874">
    <property type="entry name" value="ATPase domain of HSP90 chaperone/DNA topoisomerase II/histidine kinase"/>
    <property type="match status" value="1"/>
</dbReference>
<evidence type="ECO:0000256" key="4">
    <source>
        <dbReference type="ARBA" id="ARBA00022553"/>
    </source>
</evidence>
<evidence type="ECO:0000256" key="8">
    <source>
        <dbReference type="ARBA" id="ARBA00022989"/>
    </source>
</evidence>
<evidence type="ECO:0000256" key="10">
    <source>
        <dbReference type="ARBA" id="ARBA00023136"/>
    </source>
</evidence>
<dbReference type="PANTHER" id="PTHR45436:SF5">
    <property type="entry name" value="SENSOR HISTIDINE KINASE TRCS"/>
    <property type="match status" value="1"/>
</dbReference>
<evidence type="ECO:0000256" key="9">
    <source>
        <dbReference type="ARBA" id="ARBA00023012"/>
    </source>
</evidence>